<feature type="domain" description="Transcription factor IIIC subunit Tfc1/Sfc1 triple barrel" evidence="7">
    <location>
        <begin position="21"/>
        <end position="157"/>
    </location>
</feature>
<accession>A0A1M3TRG5</accession>
<dbReference type="Pfam" id="PF09734">
    <property type="entry name" value="Tau95"/>
    <property type="match status" value="1"/>
</dbReference>
<dbReference type="AlphaFoldDB" id="A0A1M3TRG5"/>
<sequence length="664" mass="74199">MTDQHGARTAPFYQIPSRRIVSVEHPAIIRNLDKAVDTLKGDAGITKILHPPKPDSPAHLLLRPEDAMSRPLQSTSLPSNNILLKVTVPKRTGRKRKKGSNEPFSGVAVSTVHTEPQRRSARELLRSLSDNVSNYQVEPVGLINRTHVFRGMPDFVFSTGSSSFANRFREQILPFDCNETYYHTHHSTQTNHCTDDKMKQFDLDMSKGAITDVDIIPPPSFSFGDIPFTYIYRQNPTVRQAIDNSGNITTVNTQRVVKVLTHLVSYDIATVPTSPRTNCPPIHTLDKTLQETITAVEALFQQRPAWTRRGLRNSLPTIEQRYALRHAIPYVGYIFRSGPWRDAIIKYGHDPRTDPSYRIYQTAMFRILPREAEVARDGYTGRRHAVARAGEVPQYLDETHHQHTETQQLPTTTHLFTGCLPLPRDGRMWMFCDVTDPTLRSILFPSDPPPAGFLREECDILTDGWFGNGTLAKTKTIMRAKVLALLDDKMLDDEVEFANIVKLPDHATPESVMVDFWLDPAVASQREMMMATEVRGIIKGAPAWKERVGGGGAAAGKKGVVGREEEVGEEGDRKGKKRADRRVQFQDEVGGGGEMLSEGEEEAYEQEELAEAVAEAAASGGGEEDDVDEDVDEDEEQSDEDDGGEDEDTEMGGVETPRATRRRA</sequence>
<dbReference type="Pfam" id="PF17682">
    <property type="entry name" value="Tau95_N"/>
    <property type="match status" value="1"/>
</dbReference>
<dbReference type="GO" id="GO:0005634">
    <property type="term" value="C:nucleus"/>
    <property type="evidence" value="ECO:0007669"/>
    <property type="project" value="UniProtKB-SubCell"/>
</dbReference>
<comment type="subcellular location">
    <subcellularLocation>
        <location evidence="1">Nucleus</location>
    </subcellularLocation>
</comment>
<evidence type="ECO:0008006" key="10">
    <source>
        <dbReference type="Google" id="ProtNLM"/>
    </source>
</evidence>
<dbReference type="OrthoDB" id="5598268at2759"/>
<keyword evidence="4" id="KW-0539">Nucleus</keyword>
<dbReference type="GO" id="GO:0000127">
    <property type="term" value="C:transcription factor TFIIIC complex"/>
    <property type="evidence" value="ECO:0007669"/>
    <property type="project" value="InterPro"/>
</dbReference>
<evidence type="ECO:0000256" key="2">
    <source>
        <dbReference type="ARBA" id="ARBA00023125"/>
    </source>
</evidence>
<organism evidence="8 9">
    <name type="scientific">Aspergillus luchuensis (strain CBS 106.47)</name>
    <dbReference type="NCBI Taxonomy" id="1137211"/>
    <lineage>
        <taxon>Eukaryota</taxon>
        <taxon>Fungi</taxon>
        <taxon>Dikarya</taxon>
        <taxon>Ascomycota</taxon>
        <taxon>Pezizomycotina</taxon>
        <taxon>Eurotiomycetes</taxon>
        <taxon>Eurotiomycetidae</taxon>
        <taxon>Eurotiales</taxon>
        <taxon>Aspergillaceae</taxon>
        <taxon>Aspergillus</taxon>
        <taxon>Aspergillus subgen. Circumdati</taxon>
    </lineage>
</organism>
<dbReference type="GO" id="GO:0006384">
    <property type="term" value="P:transcription initiation at RNA polymerase III promoter"/>
    <property type="evidence" value="ECO:0007669"/>
    <property type="project" value="InterPro"/>
</dbReference>
<feature type="compositionally biased region" description="Basic and acidic residues" evidence="5">
    <location>
        <begin position="561"/>
        <end position="573"/>
    </location>
</feature>
<dbReference type="Proteomes" id="UP000184063">
    <property type="component" value="Unassembled WGS sequence"/>
</dbReference>
<dbReference type="InterPro" id="IPR040454">
    <property type="entry name" value="TF_IIIC_Tfc1/Sfc1"/>
</dbReference>
<keyword evidence="2" id="KW-0238">DNA-binding</keyword>
<feature type="compositionally biased region" description="Acidic residues" evidence="5">
    <location>
        <begin position="597"/>
        <end position="610"/>
    </location>
</feature>
<evidence type="ECO:0000313" key="9">
    <source>
        <dbReference type="Proteomes" id="UP000184063"/>
    </source>
</evidence>
<name>A0A1M3TRG5_ASPLC</name>
<keyword evidence="3" id="KW-0804">Transcription</keyword>
<feature type="domain" description="Transcription factor IIIC subunit 5 HTH" evidence="6">
    <location>
        <begin position="215"/>
        <end position="366"/>
    </location>
</feature>
<dbReference type="PANTHER" id="PTHR13230:SF5">
    <property type="entry name" value="GENERAL TRANSCRIPTION FACTOR 3C POLYPEPTIDE 5"/>
    <property type="match status" value="1"/>
</dbReference>
<dbReference type="GO" id="GO:0001003">
    <property type="term" value="F:RNA polymerase III type 2 promoter sequence-specific DNA binding"/>
    <property type="evidence" value="ECO:0007669"/>
    <property type="project" value="TreeGrafter"/>
</dbReference>
<dbReference type="EMBL" id="KV878238">
    <property type="protein sequence ID" value="OJZ89271.1"/>
    <property type="molecule type" value="Genomic_DNA"/>
</dbReference>
<evidence type="ECO:0000256" key="1">
    <source>
        <dbReference type="ARBA" id="ARBA00004123"/>
    </source>
</evidence>
<evidence type="ECO:0000256" key="3">
    <source>
        <dbReference type="ARBA" id="ARBA00023163"/>
    </source>
</evidence>
<feature type="region of interest" description="Disordered" evidence="5">
    <location>
        <begin position="91"/>
        <end position="118"/>
    </location>
</feature>
<dbReference type="Gene3D" id="3.30.200.160">
    <property type="entry name" value="TFIIIC, subcomplex tauA, subunit Sfc1, barrel domain"/>
    <property type="match status" value="1"/>
</dbReference>
<evidence type="ECO:0000256" key="5">
    <source>
        <dbReference type="SAM" id="MobiDB-lite"/>
    </source>
</evidence>
<dbReference type="VEuPathDB" id="FungiDB:ASPFODRAFT_30206"/>
<gene>
    <name evidence="8" type="ORF">ASPFODRAFT_30206</name>
</gene>
<dbReference type="InterPro" id="IPR042536">
    <property type="entry name" value="TFIIIC_tauA_Sfc1"/>
</dbReference>
<dbReference type="InterPro" id="IPR041499">
    <property type="entry name" value="Tfc1/Sfc1_N"/>
</dbReference>
<evidence type="ECO:0000256" key="4">
    <source>
        <dbReference type="ARBA" id="ARBA00023242"/>
    </source>
</evidence>
<evidence type="ECO:0000259" key="6">
    <source>
        <dbReference type="Pfam" id="PF09734"/>
    </source>
</evidence>
<evidence type="ECO:0000259" key="7">
    <source>
        <dbReference type="Pfam" id="PF17682"/>
    </source>
</evidence>
<dbReference type="InterPro" id="IPR019136">
    <property type="entry name" value="TF_IIIC_su-5_HTH"/>
</dbReference>
<dbReference type="PANTHER" id="PTHR13230">
    <property type="entry name" value="GENERAL TRANSCRIPTION FACTOR IIIC, POLYPEPTIDE 5"/>
    <property type="match status" value="1"/>
</dbReference>
<protein>
    <recommendedName>
        <fullName evidence="10">Transcription factor IIIC subunit 5 HTH domain-containing protein</fullName>
    </recommendedName>
</protein>
<feature type="region of interest" description="Disordered" evidence="5">
    <location>
        <begin position="548"/>
        <end position="664"/>
    </location>
</feature>
<feature type="compositionally biased region" description="Acidic residues" evidence="5">
    <location>
        <begin position="622"/>
        <end position="650"/>
    </location>
</feature>
<proteinExistence type="predicted"/>
<reference evidence="9" key="1">
    <citation type="journal article" date="2017" name="Genome Biol.">
        <title>Comparative genomics reveals high biological diversity and specific adaptations in the industrially and medically important fungal genus Aspergillus.</title>
        <authorList>
            <person name="de Vries R.P."/>
            <person name="Riley R."/>
            <person name="Wiebenga A."/>
            <person name="Aguilar-Osorio G."/>
            <person name="Amillis S."/>
            <person name="Uchima C.A."/>
            <person name="Anderluh G."/>
            <person name="Asadollahi M."/>
            <person name="Askin M."/>
            <person name="Barry K."/>
            <person name="Battaglia E."/>
            <person name="Bayram O."/>
            <person name="Benocci T."/>
            <person name="Braus-Stromeyer S.A."/>
            <person name="Caldana C."/>
            <person name="Canovas D."/>
            <person name="Cerqueira G.C."/>
            <person name="Chen F."/>
            <person name="Chen W."/>
            <person name="Choi C."/>
            <person name="Clum A."/>
            <person name="Dos Santos R.A."/>
            <person name="Damasio A.R."/>
            <person name="Diallinas G."/>
            <person name="Emri T."/>
            <person name="Fekete E."/>
            <person name="Flipphi M."/>
            <person name="Freyberg S."/>
            <person name="Gallo A."/>
            <person name="Gournas C."/>
            <person name="Habgood R."/>
            <person name="Hainaut M."/>
            <person name="Harispe M.L."/>
            <person name="Henrissat B."/>
            <person name="Hilden K.S."/>
            <person name="Hope R."/>
            <person name="Hossain A."/>
            <person name="Karabika E."/>
            <person name="Karaffa L."/>
            <person name="Karanyi Z."/>
            <person name="Krasevec N."/>
            <person name="Kuo A."/>
            <person name="Kusch H."/>
            <person name="LaButti K."/>
            <person name="Lagendijk E.L."/>
            <person name="Lapidus A."/>
            <person name="Levasseur A."/>
            <person name="Lindquist E."/>
            <person name="Lipzen A."/>
            <person name="Logrieco A.F."/>
            <person name="MacCabe A."/>
            <person name="Maekelae M.R."/>
            <person name="Malavazi I."/>
            <person name="Melin P."/>
            <person name="Meyer V."/>
            <person name="Mielnichuk N."/>
            <person name="Miskei M."/>
            <person name="Molnar A.P."/>
            <person name="Mule G."/>
            <person name="Ngan C.Y."/>
            <person name="Orejas M."/>
            <person name="Orosz E."/>
            <person name="Ouedraogo J.P."/>
            <person name="Overkamp K.M."/>
            <person name="Park H.-S."/>
            <person name="Perrone G."/>
            <person name="Piumi F."/>
            <person name="Punt P.J."/>
            <person name="Ram A.F."/>
            <person name="Ramon A."/>
            <person name="Rauscher S."/>
            <person name="Record E."/>
            <person name="Riano-Pachon D.M."/>
            <person name="Robert V."/>
            <person name="Roehrig J."/>
            <person name="Ruller R."/>
            <person name="Salamov A."/>
            <person name="Salih N.S."/>
            <person name="Samson R.A."/>
            <person name="Sandor E."/>
            <person name="Sanguinetti M."/>
            <person name="Schuetze T."/>
            <person name="Sepcic K."/>
            <person name="Shelest E."/>
            <person name="Sherlock G."/>
            <person name="Sophianopoulou V."/>
            <person name="Squina F.M."/>
            <person name="Sun H."/>
            <person name="Susca A."/>
            <person name="Todd R.B."/>
            <person name="Tsang A."/>
            <person name="Unkles S.E."/>
            <person name="van de Wiele N."/>
            <person name="van Rossen-Uffink D."/>
            <person name="Oliveira J.V."/>
            <person name="Vesth T.C."/>
            <person name="Visser J."/>
            <person name="Yu J.-H."/>
            <person name="Zhou M."/>
            <person name="Andersen M.R."/>
            <person name="Archer D.B."/>
            <person name="Baker S.E."/>
            <person name="Benoit I."/>
            <person name="Brakhage A.A."/>
            <person name="Braus G.H."/>
            <person name="Fischer R."/>
            <person name="Frisvad J.C."/>
            <person name="Goldman G.H."/>
            <person name="Houbraken J."/>
            <person name="Oakley B."/>
            <person name="Pocsi I."/>
            <person name="Scazzocchio C."/>
            <person name="Seiboth B."/>
            <person name="vanKuyk P.A."/>
            <person name="Wortman J."/>
            <person name="Dyer P.S."/>
            <person name="Grigoriev I.V."/>
        </authorList>
    </citation>
    <scope>NUCLEOTIDE SEQUENCE [LARGE SCALE GENOMIC DNA]</scope>
    <source>
        <strain evidence="9">CBS 106.47</strain>
    </source>
</reference>
<dbReference type="GO" id="GO:0001002">
    <property type="term" value="F:RNA polymerase III type 1 promoter sequence-specific DNA binding"/>
    <property type="evidence" value="ECO:0007669"/>
    <property type="project" value="TreeGrafter"/>
</dbReference>
<evidence type="ECO:0000313" key="8">
    <source>
        <dbReference type="EMBL" id="OJZ89271.1"/>
    </source>
</evidence>